<comment type="caution">
    <text evidence="2">The sequence shown here is derived from an EMBL/GenBank/DDBJ whole genome shotgun (WGS) entry which is preliminary data.</text>
</comment>
<dbReference type="Proteomes" id="UP000319175">
    <property type="component" value="Unassembled WGS sequence"/>
</dbReference>
<evidence type="ECO:0000313" key="3">
    <source>
        <dbReference type="Proteomes" id="UP000319175"/>
    </source>
</evidence>
<dbReference type="RefSeq" id="WP_140000769.1">
    <property type="nucleotide sequence ID" value="NZ_VFJE01000054.1"/>
</dbReference>
<proteinExistence type="predicted"/>
<dbReference type="Pfam" id="PF14292">
    <property type="entry name" value="SusE"/>
    <property type="match status" value="1"/>
</dbReference>
<protein>
    <submittedName>
        <fullName evidence="2">SusF/SusE family outer membrane protein</fullName>
    </submittedName>
</protein>
<gene>
    <name evidence="2" type="ORF">FJA49_09630</name>
</gene>
<reference evidence="2 3" key="1">
    <citation type="submission" date="2019-06" db="EMBL/GenBank/DDBJ databases">
        <title>Flavobacterium sp. MaA-Y11 from geoumgang.</title>
        <authorList>
            <person name="Jeong S."/>
        </authorList>
    </citation>
    <scope>NUCLEOTIDE SEQUENCE [LARGE SCALE GENOMIC DNA]</scope>
    <source>
        <strain evidence="2 3">MaA-Y11</strain>
    </source>
</reference>
<dbReference type="InterPro" id="IPR025970">
    <property type="entry name" value="SusE"/>
</dbReference>
<accession>A0A501Q7D9</accession>
<evidence type="ECO:0000313" key="2">
    <source>
        <dbReference type="EMBL" id="TPD68318.1"/>
    </source>
</evidence>
<dbReference type="PROSITE" id="PS51257">
    <property type="entry name" value="PROKAR_LIPOPROTEIN"/>
    <property type="match status" value="1"/>
</dbReference>
<dbReference type="EMBL" id="VFJE01000054">
    <property type="protein sequence ID" value="TPD68318.1"/>
    <property type="molecule type" value="Genomic_DNA"/>
</dbReference>
<name>A0A501Q7D9_9FLAO</name>
<dbReference type="GO" id="GO:0019867">
    <property type="term" value="C:outer membrane"/>
    <property type="evidence" value="ECO:0007669"/>
    <property type="project" value="InterPro"/>
</dbReference>
<dbReference type="OrthoDB" id="975117at2"/>
<dbReference type="GO" id="GO:2001070">
    <property type="term" value="F:starch binding"/>
    <property type="evidence" value="ECO:0007669"/>
    <property type="project" value="InterPro"/>
</dbReference>
<dbReference type="AlphaFoldDB" id="A0A501Q7D9"/>
<sequence length="374" mass="40006">MKNIAKSIIALFAVLAVSCSSDDVEDRPVIKAIDGPALTAPDGGSYVLNIESANNLAERFVWTPANFGQSVAINYEIQLDAADGVDEFAEPRSLGSIIGANQLAVSVVSLNTAAIALGGVPLEEKQYVVRVKASVNDSFEPIYSNPVTISITPYQAFVPLQNLYLVGNATEYGYENNAGNSPLFRDPENQYKFYYTGYFTGGDGKGIKILSALGNWHPQYGSAGDGILAVSGADGSNEPGPIAVQTSGYYELTIDIQEMTYTLVPFTYDPISMPVFGSVGIIGAGTPGGWEADTDMTNSTANPHLWKINEIVITQAAIKFRANDSWDTPGNWGGGTAVSGQLDVNGGDFVGVEAEGSYSVWFNDLDRRYIFIPR</sequence>
<feature type="domain" description="SusE outer membrane protein" evidence="1">
    <location>
        <begin position="26"/>
        <end position="132"/>
    </location>
</feature>
<dbReference type="Gene3D" id="2.60.40.3620">
    <property type="match status" value="2"/>
</dbReference>
<organism evidence="2 3">
    <name type="scientific">Flavobacterium microcysteis</name>
    <dbReference type="NCBI Taxonomy" id="2596891"/>
    <lineage>
        <taxon>Bacteria</taxon>
        <taxon>Pseudomonadati</taxon>
        <taxon>Bacteroidota</taxon>
        <taxon>Flavobacteriia</taxon>
        <taxon>Flavobacteriales</taxon>
        <taxon>Flavobacteriaceae</taxon>
        <taxon>Flavobacterium</taxon>
    </lineage>
</organism>
<evidence type="ECO:0000259" key="1">
    <source>
        <dbReference type="Pfam" id="PF14292"/>
    </source>
</evidence>
<keyword evidence="3" id="KW-1185">Reference proteome</keyword>